<dbReference type="RefSeq" id="WP_020820919.1">
    <property type="nucleotide sequence ID" value="NZ_JANF02000048.1"/>
</dbReference>
<proteinExistence type="predicted"/>
<organism evidence="1 2">
    <name type="scientific">Sphingobium indicum F2</name>
    <dbReference type="NCBI Taxonomy" id="1450518"/>
    <lineage>
        <taxon>Bacteria</taxon>
        <taxon>Pseudomonadati</taxon>
        <taxon>Pseudomonadota</taxon>
        <taxon>Alphaproteobacteria</taxon>
        <taxon>Sphingomonadales</taxon>
        <taxon>Sphingomonadaceae</taxon>
        <taxon>Sphingobium</taxon>
    </lineage>
</organism>
<name>A0A8E1C338_9SPHN</name>
<accession>A0A8E1C338</accession>
<evidence type="ECO:0000313" key="1">
    <source>
        <dbReference type="EMBL" id="KER36681.1"/>
    </source>
</evidence>
<dbReference type="AlphaFoldDB" id="A0A8E1C338"/>
<dbReference type="EMBL" id="JANF02000048">
    <property type="protein sequence ID" value="KER36681.1"/>
    <property type="molecule type" value="Genomic_DNA"/>
</dbReference>
<sequence>MIDLDQIKRLAEGDGTDKVLVTKRWLRAIAVELEKRPAAHPTDDTFQSVFDSVFRTGRR</sequence>
<evidence type="ECO:0000313" key="2">
    <source>
        <dbReference type="Proteomes" id="UP000028135"/>
    </source>
</evidence>
<comment type="caution">
    <text evidence="1">The sequence shown here is derived from an EMBL/GenBank/DDBJ whole genome shotgun (WGS) entry which is preliminary data.</text>
</comment>
<gene>
    <name evidence="1" type="ORF">AL00_09405</name>
</gene>
<protein>
    <submittedName>
        <fullName evidence="1">Uncharacterized protein</fullName>
    </submittedName>
</protein>
<dbReference type="Proteomes" id="UP000028135">
    <property type="component" value="Unassembled WGS sequence"/>
</dbReference>
<reference evidence="1 2" key="1">
    <citation type="submission" date="2014-05" db="EMBL/GenBank/DDBJ databases">
        <title>Genome Announcement of Sphingobium lucknowense F2.</title>
        <authorList>
            <person name="Lal R."/>
            <person name="Negi V."/>
            <person name="Lata P."/>
            <person name="Sangwan N."/>
            <person name="Gupta S.K."/>
            <person name="Rao D.L.N."/>
            <person name="Das S."/>
        </authorList>
    </citation>
    <scope>NUCLEOTIDE SEQUENCE [LARGE SCALE GENOMIC DNA]</scope>
    <source>
        <strain evidence="1 2">F2</strain>
    </source>
</reference>